<feature type="region of interest" description="Disordered" evidence="1">
    <location>
        <begin position="245"/>
        <end position="280"/>
    </location>
</feature>
<evidence type="ECO:0000313" key="3">
    <source>
        <dbReference type="Proteomes" id="UP001295684"/>
    </source>
</evidence>
<feature type="region of interest" description="Disordered" evidence="1">
    <location>
        <begin position="24"/>
        <end position="45"/>
    </location>
</feature>
<keyword evidence="3" id="KW-1185">Reference proteome</keyword>
<organism evidence="2 3">
    <name type="scientific">Euplotes crassus</name>
    <dbReference type="NCBI Taxonomy" id="5936"/>
    <lineage>
        <taxon>Eukaryota</taxon>
        <taxon>Sar</taxon>
        <taxon>Alveolata</taxon>
        <taxon>Ciliophora</taxon>
        <taxon>Intramacronucleata</taxon>
        <taxon>Spirotrichea</taxon>
        <taxon>Hypotrichia</taxon>
        <taxon>Euplotida</taxon>
        <taxon>Euplotidae</taxon>
        <taxon>Moneuplotes</taxon>
    </lineage>
</organism>
<sequence>MNYQPKLSGNTKNISTFRLPPKTFRGNRRSVHTSPSYYSQTPRLSDEDKQKCNLLLKEYVKLQRQNIKFADTKSQMLNQSLKASLIEKSERAKAEYKQLIRKYRMMYNNKPSRVRTRSIIQFKYKGDETIDMEDLRRRQRERKKRAEIRKGKCLSGQKSSLKNVFKKTPFSLNEDNKEQDKFVSIGKKGPVPIHSFKLNLKTDFRKETMPIINFKKTESTPLLEKNKLEASNTFLTNIGEDLSKKLSNEDKSNNSQKESTTKHHPHRYYNFPIRKKERNENSLMNDDLIQPKDIQNDLIPTEPTCLDIASVPVEEKPDAEKETTIHTSIYSANNLPKTAVQPKRKIEPLIYEVEYERCKVSKNRGYKEFIEDINKRQSERKNQRKIHFNKSTEPTGQYVQQYFVRQLGYSLPK</sequence>
<dbReference type="Proteomes" id="UP001295684">
    <property type="component" value="Unassembled WGS sequence"/>
</dbReference>
<accession>A0AAD1XC72</accession>
<proteinExistence type="predicted"/>
<comment type="caution">
    <text evidence="2">The sequence shown here is derived from an EMBL/GenBank/DDBJ whole genome shotgun (WGS) entry which is preliminary data.</text>
</comment>
<evidence type="ECO:0000313" key="2">
    <source>
        <dbReference type="EMBL" id="CAI2366493.1"/>
    </source>
</evidence>
<evidence type="ECO:0000256" key="1">
    <source>
        <dbReference type="SAM" id="MobiDB-lite"/>
    </source>
</evidence>
<dbReference type="AlphaFoldDB" id="A0AAD1XC72"/>
<reference evidence="2" key="1">
    <citation type="submission" date="2023-07" db="EMBL/GenBank/DDBJ databases">
        <authorList>
            <consortium name="AG Swart"/>
            <person name="Singh M."/>
            <person name="Singh A."/>
            <person name="Seah K."/>
            <person name="Emmerich C."/>
        </authorList>
    </citation>
    <scope>NUCLEOTIDE SEQUENCE</scope>
    <source>
        <strain evidence="2">DP1</strain>
    </source>
</reference>
<protein>
    <submittedName>
        <fullName evidence="2">Uncharacterized protein</fullName>
    </submittedName>
</protein>
<name>A0AAD1XC72_EUPCR</name>
<dbReference type="EMBL" id="CAMPGE010007578">
    <property type="protein sequence ID" value="CAI2366493.1"/>
    <property type="molecule type" value="Genomic_DNA"/>
</dbReference>
<feature type="compositionally biased region" description="Polar residues" evidence="1">
    <location>
        <begin position="32"/>
        <end position="43"/>
    </location>
</feature>
<gene>
    <name evidence="2" type="ORF">ECRASSUSDP1_LOCUS7766</name>
</gene>